<protein>
    <submittedName>
        <fullName evidence="1">DUF2442 domain-containing protein</fullName>
    </submittedName>
</protein>
<name>A0ABS3Q7I4_9GAMM</name>
<dbReference type="RefSeq" id="WP_208150389.1">
    <property type="nucleotide sequence ID" value="NZ_JAGETV010000017.1"/>
</dbReference>
<evidence type="ECO:0000313" key="1">
    <source>
        <dbReference type="EMBL" id="MBO1927775.1"/>
    </source>
</evidence>
<dbReference type="Pfam" id="PF10387">
    <property type="entry name" value="DUF2442"/>
    <property type="match status" value="1"/>
</dbReference>
<proteinExistence type="predicted"/>
<comment type="caution">
    <text evidence="1">The sequence shown here is derived from an EMBL/GenBank/DDBJ whole genome shotgun (WGS) entry which is preliminary data.</text>
</comment>
<dbReference type="Proteomes" id="UP000664835">
    <property type="component" value="Unassembled WGS sequence"/>
</dbReference>
<reference evidence="1 2" key="1">
    <citation type="submission" date="2021-03" db="EMBL/GenBank/DDBJ databases">
        <title>Thiomicrorhabdus sp.nov.,novel sulfur-oxidizing bacteria isolated from coastal sediment.</title>
        <authorList>
            <person name="Liu X."/>
        </authorList>
    </citation>
    <scope>NUCLEOTIDE SEQUENCE [LARGE SCALE GENOMIC DNA]</scope>
    <source>
        <strain evidence="1 2">6S2-11</strain>
    </source>
</reference>
<dbReference type="EMBL" id="JAGETV010000017">
    <property type="protein sequence ID" value="MBO1927775.1"/>
    <property type="molecule type" value="Genomic_DNA"/>
</dbReference>
<sequence length="78" mass="9321">MLLDIIEFEFLEDYKLKLTFENNEQKIFDCATIFNEKPFEVLKDYHYFKQAKIEYGTLCWPNEIDIAPETLYLDSVAA</sequence>
<organism evidence="1 2">
    <name type="scientific">Thiomicrorhabdus marina</name>
    <dbReference type="NCBI Taxonomy" id="2818442"/>
    <lineage>
        <taxon>Bacteria</taxon>
        <taxon>Pseudomonadati</taxon>
        <taxon>Pseudomonadota</taxon>
        <taxon>Gammaproteobacteria</taxon>
        <taxon>Thiotrichales</taxon>
        <taxon>Piscirickettsiaceae</taxon>
        <taxon>Thiomicrorhabdus</taxon>
    </lineage>
</organism>
<dbReference type="SUPFAM" id="SSF143880">
    <property type="entry name" value="NE0471 N-terminal domain-like"/>
    <property type="match status" value="1"/>
</dbReference>
<dbReference type="Gene3D" id="3.30.2020.10">
    <property type="entry name" value="NE0471-like N-terminal domain"/>
    <property type="match status" value="1"/>
</dbReference>
<keyword evidence="2" id="KW-1185">Reference proteome</keyword>
<evidence type="ECO:0000313" key="2">
    <source>
        <dbReference type="Proteomes" id="UP000664835"/>
    </source>
</evidence>
<dbReference type="InterPro" id="IPR036782">
    <property type="entry name" value="NE0471-like_N"/>
</dbReference>
<gene>
    <name evidence="1" type="ORF">J3998_09320</name>
</gene>
<dbReference type="InterPro" id="IPR018841">
    <property type="entry name" value="DUF2442"/>
</dbReference>
<accession>A0ABS3Q7I4</accession>